<dbReference type="SMART" id="SM00449">
    <property type="entry name" value="SPRY"/>
    <property type="match status" value="1"/>
</dbReference>
<feature type="domain" description="B30.2/SPRY" evidence="3">
    <location>
        <begin position="81"/>
        <end position="263"/>
    </location>
</feature>
<evidence type="ECO:0000256" key="2">
    <source>
        <dbReference type="ARBA" id="ARBA00023242"/>
    </source>
</evidence>
<dbReference type="GO" id="GO:0000380">
    <property type="term" value="P:alternative mRNA splicing, via spliceosome"/>
    <property type="evidence" value="ECO:0007669"/>
    <property type="project" value="TreeGrafter"/>
</dbReference>
<evidence type="ECO:0000313" key="6">
    <source>
        <dbReference type="WBParaSite" id="EVEC_0000725101-mRNA-1"/>
    </source>
</evidence>
<evidence type="ECO:0000256" key="1">
    <source>
        <dbReference type="ARBA" id="ARBA00004123"/>
    </source>
</evidence>
<dbReference type="InterPro" id="IPR027417">
    <property type="entry name" value="P-loop_NTPase"/>
</dbReference>
<organism evidence="6">
    <name type="scientific">Enterobius vermicularis</name>
    <name type="common">Human pinworm</name>
    <dbReference type="NCBI Taxonomy" id="51028"/>
    <lineage>
        <taxon>Eukaryota</taxon>
        <taxon>Metazoa</taxon>
        <taxon>Ecdysozoa</taxon>
        <taxon>Nematoda</taxon>
        <taxon>Chromadorea</taxon>
        <taxon>Rhabditida</taxon>
        <taxon>Spirurina</taxon>
        <taxon>Oxyuridomorpha</taxon>
        <taxon>Oxyuroidea</taxon>
        <taxon>Oxyuridae</taxon>
        <taxon>Enterobius</taxon>
    </lineage>
</organism>
<reference evidence="6" key="1">
    <citation type="submission" date="2017-02" db="UniProtKB">
        <authorList>
            <consortium name="WormBaseParasite"/>
        </authorList>
    </citation>
    <scope>IDENTIFICATION</scope>
</reference>
<dbReference type="PANTHER" id="PTHR12381">
    <property type="entry name" value="HETEROGENEOUS NUCLEAR RIBONUCLEOPROTEIN U FAMILY MEMBER"/>
    <property type="match status" value="1"/>
</dbReference>
<dbReference type="AlphaFoldDB" id="A0A0N4V9X4"/>
<dbReference type="PANTHER" id="PTHR12381:SF56">
    <property type="entry name" value="B30.2_SPRY DOMAIN-CONTAINING PROTEIN-RELATED"/>
    <property type="match status" value="1"/>
</dbReference>
<name>A0A0N4V9X4_ENTVE</name>
<dbReference type="OrthoDB" id="445357at2759"/>
<dbReference type="PROSITE" id="PS50188">
    <property type="entry name" value="B302_SPRY"/>
    <property type="match status" value="1"/>
</dbReference>
<dbReference type="Pfam" id="PF13671">
    <property type="entry name" value="AAA_33"/>
    <property type="match status" value="1"/>
</dbReference>
<sequence length="461" mass="51982">IIFVYCKSLNVEEPARQYEQISPGPDYEAGEEEKPLPAFYGEPVPDDDDIIIEGTKRKSNLRKNVVQEEEPIPGDENVEIDFSLYLDNADLHIKASENNNFLIDPDNGDGFALMWGGARSNFGIEVPEDSNGFPKVAFQAKIKEFLPIIHLPFEELDPHDIRVGWSLGSTSNILGESPHSFGYSSLARKAVNSIFTDYGEPFHINDVITSVLDLEKSEISYYKNEQFLGVAFSDLGLSSGDVIFPHICTKNCKVEVNFGDALTLLKSDSSEESNLKYINGLDRKFLIRGPVAPSSKSDCTVLMMVGLPGVGKSTWVRQYLRDHPHEQWTLLSTDIIISAMKVNGIARSKGRWDMIMGLTAKAMNRSLHLACRRRRNYIIDQTNVSKEARRRKLSQFKDFQVHSFHLLFASFAIPNIENEPIEGVYFVEPPLERIGEAIELVNRLALYLPLAFLLPHYYACI</sequence>
<comment type="subcellular location">
    <subcellularLocation>
        <location evidence="1">Nucleus</location>
    </subcellularLocation>
</comment>
<evidence type="ECO:0000313" key="4">
    <source>
        <dbReference type="EMBL" id="VDD92021.1"/>
    </source>
</evidence>
<dbReference type="Gene3D" id="2.60.120.920">
    <property type="match status" value="1"/>
</dbReference>
<gene>
    <name evidence="4" type="ORF">EVEC_LOCUS6772</name>
</gene>
<dbReference type="Gene3D" id="3.40.50.300">
    <property type="entry name" value="P-loop containing nucleotide triphosphate hydrolases"/>
    <property type="match status" value="1"/>
</dbReference>
<dbReference type="InterPro" id="IPR043136">
    <property type="entry name" value="B30.2/SPRY_sf"/>
</dbReference>
<dbReference type="CDD" id="cd12884">
    <property type="entry name" value="SPRY_hnRNP"/>
    <property type="match status" value="1"/>
</dbReference>
<keyword evidence="5" id="KW-1185">Reference proteome</keyword>
<dbReference type="Proteomes" id="UP000274131">
    <property type="component" value="Unassembled WGS sequence"/>
</dbReference>
<dbReference type="InterPro" id="IPR001870">
    <property type="entry name" value="B30.2/SPRY"/>
</dbReference>
<evidence type="ECO:0000259" key="3">
    <source>
        <dbReference type="PROSITE" id="PS50188"/>
    </source>
</evidence>
<dbReference type="InterPro" id="IPR013320">
    <property type="entry name" value="ConA-like_dom_sf"/>
</dbReference>
<reference evidence="4 5" key="2">
    <citation type="submission" date="2018-10" db="EMBL/GenBank/DDBJ databases">
        <authorList>
            <consortium name="Pathogen Informatics"/>
        </authorList>
    </citation>
    <scope>NUCLEOTIDE SEQUENCE [LARGE SCALE GENOMIC DNA]</scope>
</reference>
<dbReference type="SUPFAM" id="SSF49899">
    <property type="entry name" value="Concanavalin A-like lectins/glucanases"/>
    <property type="match status" value="1"/>
</dbReference>
<dbReference type="GO" id="GO:0003723">
    <property type="term" value="F:RNA binding"/>
    <property type="evidence" value="ECO:0007669"/>
    <property type="project" value="TreeGrafter"/>
</dbReference>
<evidence type="ECO:0000313" key="5">
    <source>
        <dbReference type="Proteomes" id="UP000274131"/>
    </source>
</evidence>
<dbReference type="GO" id="GO:0005634">
    <property type="term" value="C:nucleus"/>
    <property type="evidence" value="ECO:0007669"/>
    <property type="project" value="UniProtKB-SubCell"/>
</dbReference>
<protein>
    <submittedName>
        <fullName evidence="6">B30.2/SPRY domain-containing protein</fullName>
    </submittedName>
</protein>
<dbReference type="EMBL" id="UXUI01008644">
    <property type="protein sequence ID" value="VDD92021.1"/>
    <property type="molecule type" value="Genomic_DNA"/>
</dbReference>
<accession>A0A0N4V9X4</accession>
<keyword evidence="2" id="KW-0539">Nucleus</keyword>
<dbReference type="InterPro" id="IPR003877">
    <property type="entry name" value="SPRY_dom"/>
</dbReference>
<dbReference type="InterPro" id="IPR035778">
    <property type="entry name" value="SPRY_hnRNP_U"/>
</dbReference>
<dbReference type="Pfam" id="PF00622">
    <property type="entry name" value="SPRY"/>
    <property type="match status" value="1"/>
</dbReference>
<proteinExistence type="predicted"/>
<dbReference type="STRING" id="51028.A0A0N4V9X4"/>
<dbReference type="SUPFAM" id="SSF52540">
    <property type="entry name" value="P-loop containing nucleoside triphosphate hydrolases"/>
    <property type="match status" value="1"/>
</dbReference>
<dbReference type="WBParaSite" id="EVEC_0000725101-mRNA-1">
    <property type="protein sequence ID" value="EVEC_0000725101-mRNA-1"/>
    <property type="gene ID" value="EVEC_0000725101"/>
</dbReference>